<keyword evidence="4" id="KW-0804">Transcription</keyword>
<keyword evidence="3" id="KW-0238">DNA-binding</keyword>
<dbReference type="InterPro" id="IPR036388">
    <property type="entry name" value="WH-like_DNA-bd_sf"/>
</dbReference>
<comment type="caution">
    <text evidence="5">The sequence shown here is derived from an EMBL/GenBank/DDBJ whole genome shotgun (WGS) entry which is preliminary data.</text>
</comment>
<dbReference type="Pfam" id="PF03965">
    <property type="entry name" value="Penicillinase_R"/>
    <property type="match status" value="1"/>
</dbReference>
<proteinExistence type="inferred from homology"/>
<name>A0ABW6A6Q8_9BACT</name>
<evidence type="ECO:0000256" key="4">
    <source>
        <dbReference type="ARBA" id="ARBA00023163"/>
    </source>
</evidence>
<keyword evidence="2" id="KW-0805">Transcription regulation</keyword>
<gene>
    <name evidence="5" type="ORF">ACFS6H_09185</name>
</gene>
<evidence type="ECO:0000256" key="2">
    <source>
        <dbReference type="ARBA" id="ARBA00023015"/>
    </source>
</evidence>
<dbReference type="Gene3D" id="1.10.4040.10">
    <property type="entry name" value="Penicillinase repressor domain"/>
    <property type="match status" value="1"/>
</dbReference>
<organism evidence="5 6">
    <name type="scientific">Terrimonas rubra</name>
    <dbReference type="NCBI Taxonomy" id="1035890"/>
    <lineage>
        <taxon>Bacteria</taxon>
        <taxon>Pseudomonadati</taxon>
        <taxon>Bacteroidota</taxon>
        <taxon>Chitinophagia</taxon>
        <taxon>Chitinophagales</taxon>
        <taxon>Chitinophagaceae</taxon>
        <taxon>Terrimonas</taxon>
    </lineage>
</organism>
<dbReference type="InterPro" id="IPR005650">
    <property type="entry name" value="BlaI_family"/>
</dbReference>
<reference evidence="6" key="1">
    <citation type="journal article" date="2019" name="Int. J. Syst. Evol. Microbiol.">
        <title>The Global Catalogue of Microorganisms (GCM) 10K type strain sequencing project: providing services to taxonomists for standard genome sequencing and annotation.</title>
        <authorList>
            <consortium name="The Broad Institute Genomics Platform"/>
            <consortium name="The Broad Institute Genome Sequencing Center for Infectious Disease"/>
            <person name="Wu L."/>
            <person name="Ma J."/>
        </authorList>
    </citation>
    <scope>NUCLEOTIDE SEQUENCE [LARGE SCALE GENOMIC DNA]</scope>
    <source>
        <strain evidence="6">KCTC 23299</strain>
    </source>
</reference>
<dbReference type="Proteomes" id="UP001597511">
    <property type="component" value="Unassembled WGS sequence"/>
</dbReference>
<evidence type="ECO:0000256" key="1">
    <source>
        <dbReference type="ARBA" id="ARBA00011046"/>
    </source>
</evidence>
<dbReference type="EMBL" id="JBHUOZ010000002">
    <property type="protein sequence ID" value="MFD2919878.1"/>
    <property type="molecule type" value="Genomic_DNA"/>
</dbReference>
<evidence type="ECO:0000313" key="5">
    <source>
        <dbReference type="EMBL" id="MFD2919878.1"/>
    </source>
</evidence>
<comment type="similarity">
    <text evidence="1">Belongs to the BlaI transcriptional regulatory family.</text>
</comment>
<keyword evidence="6" id="KW-1185">Reference proteome</keyword>
<evidence type="ECO:0000256" key="3">
    <source>
        <dbReference type="ARBA" id="ARBA00023125"/>
    </source>
</evidence>
<sequence>MEKLSAQEEQVMLAIWKVGEGNVKLFMEHLQMAAPYTTVASTVKNLEKKGYVSSKFFGNVYVYKPVISEEDYKKRFLGNVVKDYFDNSYKDLVNFFVNQKKLSADELQEIVQMIKNKKTK</sequence>
<dbReference type="SUPFAM" id="SSF46785">
    <property type="entry name" value="Winged helix' DNA-binding domain"/>
    <property type="match status" value="1"/>
</dbReference>
<dbReference type="PIRSF" id="PIRSF019455">
    <property type="entry name" value="CopR_AtkY"/>
    <property type="match status" value="1"/>
</dbReference>
<dbReference type="InterPro" id="IPR036390">
    <property type="entry name" value="WH_DNA-bd_sf"/>
</dbReference>
<evidence type="ECO:0000313" key="6">
    <source>
        <dbReference type="Proteomes" id="UP001597511"/>
    </source>
</evidence>
<protein>
    <submittedName>
        <fullName evidence="5">BlaI/MecI/CopY family transcriptional regulator</fullName>
    </submittedName>
</protein>
<dbReference type="Gene3D" id="1.10.10.10">
    <property type="entry name" value="Winged helix-like DNA-binding domain superfamily/Winged helix DNA-binding domain"/>
    <property type="match status" value="1"/>
</dbReference>
<dbReference type="RefSeq" id="WP_386097544.1">
    <property type="nucleotide sequence ID" value="NZ_JBHUOZ010000002.1"/>
</dbReference>
<accession>A0ABW6A6Q8</accession>